<dbReference type="Proteomes" id="UP000250235">
    <property type="component" value="Unassembled WGS sequence"/>
</dbReference>
<dbReference type="EMBL" id="KV018641">
    <property type="protein sequence ID" value="KZV16741.1"/>
    <property type="molecule type" value="Genomic_DNA"/>
</dbReference>
<name>A0A2Z7A642_9LAMI</name>
<accession>A0A2Z7A642</accession>
<evidence type="ECO:0000313" key="2">
    <source>
        <dbReference type="Proteomes" id="UP000250235"/>
    </source>
</evidence>
<gene>
    <name evidence="1" type="ORF">F511_41589</name>
</gene>
<organism evidence="1 2">
    <name type="scientific">Dorcoceras hygrometricum</name>
    <dbReference type="NCBI Taxonomy" id="472368"/>
    <lineage>
        <taxon>Eukaryota</taxon>
        <taxon>Viridiplantae</taxon>
        <taxon>Streptophyta</taxon>
        <taxon>Embryophyta</taxon>
        <taxon>Tracheophyta</taxon>
        <taxon>Spermatophyta</taxon>
        <taxon>Magnoliopsida</taxon>
        <taxon>eudicotyledons</taxon>
        <taxon>Gunneridae</taxon>
        <taxon>Pentapetalae</taxon>
        <taxon>asterids</taxon>
        <taxon>lamiids</taxon>
        <taxon>Lamiales</taxon>
        <taxon>Gesneriaceae</taxon>
        <taxon>Didymocarpoideae</taxon>
        <taxon>Trichosporeae</taxon>
        <taxon>Loxocarpinae</taxon>
        <taxon>Dorcoceras</taxon>
    </lineage>
</organism>
<reference evidence="1 2" key="1">
    <citation type="journal article" date="2015" name="Proc. Natl. Acad. Sci. U.S.A.">
        <title>The resurrection genome of Boea hygrometrica: A blueprint for survival of dehydration.</title>
        <authorList>
            <person name="Xiao L."/>
            <person name="Yang G."/>
            <person name="Zhang L."/>
            <person name="Yang X."/>
            <person name="Zhao S."/>
            <person name="Ji Z."/>
            <person name="Zhou Q."/>
            <person name="Hu M."/>
            <person name="Wang Y."/>
            <person name="Chen M."/>
            <person name="Xu Y."/>
            <person name="Jin H."/>
            <person name="Xiao X."/>
            <person name="Hu G."/>
            <person name="Bao F."/>
            <person name="Hu Y."/>
            <person name="Wan P."/>
            <person name="Li L."/>
            <person name="Deng X."/>
            <person name="Kuang T."/>
            <person name="Xiang C."/>
            <person name="Zhu J.K."/>
            <person name="Oliver M.J."/>
            <person name="He Y."/>
        </authorList>
    </citation>
    <scope>NUCLEOTIDE SEQUENCE [LARGE SCALE GENOMIC DNA]</scope>
    <source>
        <strain evidence="2">cv. XS01</strain>
    </source>
</reference>
<sequence length="76" mass="8960">MRRCGGGFIHVYYHHGSPKWARNDHSRMGKLPADVNQIITETALIRRFSARKRRFHGGTAVVERSEWALQRQEQYH</sequence>
<evidence type="ECO:0000313" key="1">
    <source>
        <dbReference type="EMBL" id="KZV16741.1"/>
    </source>
</evidence>
<protein>
    <submittedName>
        <fullName evidence="1">Uncharacterized protein</fullName>
    </submittedName>
</protein>
<dbReference type="AlphaFoldDB" id="A0A2Z7A642"/>
<proteinExistence type="predicted"/>
<keyword evidence="2" id="KW-1185">Reference proteome</keyword>